<organism evidence="1 2">
    <name type="scientific">Fusicatenibacter saccharivorans</name>
    <dbReference type="NCBI Taxonomy" id="1150298"/>
    <lineage>
        <taxon>Bacteria</taxon>
        <taxon>Bacillati</taxon>
        <taxon>Bacillota</taxon>
        <taxon>Clostridia</taxon>
        <taxon>Lachnospirales</taxon>
        <taxon>Lachnospiraceae</taxon>
        <taxon>Fusicatenibacter</taxon>
    </lineage>
</organism>
<proteinExistence type="predicted"/>
<reference evidence="1 2" key="1">
    <citation type="journal article" date="2020" name="Cell Host Microbe">
        <title>Functional and Genomic Variation between Human-Derived Isolates of Lachnospiraceae Reveals Inter- and Intra-Species Diversity.</title>
        <authorList>
            <person name="Sorbara M.T."/>
            <person name="Littmann E.R."/>
            <person name="Fontana E."/>
            <person name="Moody T.U."/>
            <person name="Kohout C.E."/>
            <person name="Gjonbalaj M."/>
            <person name="Eaton V."/>
            <person name="Seok R."/>
            <person name="Leiner I.M."/>
            <person name="Pamer E.G."/>
        </authorList>
    </citation>
    <scope>NUCLEOTIDE SEQUENCE [LARGE SCALE GENOMIC DNA]</scope>
    <source>
        <strain evidence="1 2">MSK.14.54</strain>
    </source>
</reference>
<protein>
    <recommendedName>
        <fullName evidence="3">Capsular polysaccharide synthesis protein</fullName>
    </recommendedName>
</protein>
<comment type="caution">
    <text evidence="1">The sequence shown here is derived from an EMBL/GenBank/DDBJ whole genome shotgun (WGS) entry which is preliminary data.</text>
</comment>
<keyword evidence="2" id="KW-1185">Reference proteome</keyword>
<dbReference type="Pfam" id="PF05704">
    <property type="entry name" value="Caps_synth"/>
    <property type="match status" value="1"/>
</dbReference>
<dbReference type="InterPro" id="IPR008441">
    <property type="entry name" value="AfumC-like_glycosyl_Trfase"/>
</dbReference>
<gene>
    <name evidence="1" type="ORF">G5B05_01340</name>
</gene>
<dbReference type="RefSeq" id="WP_117802045.1">
    <property type="nucleotide sequence ID" value="NZ_JAAITQ010000002.1"/>
</dbReference>
<dbReference type="Gene3D" id="3.90.550.20">
    <property type="match status" value="1"/>
</dbReference>
<dbReference type="InterPro" id="IPR029044">
    <property type="entry name" value="Nucleotide-diphossugar_trans"/>
</dbReference>
<evidence type="ECO:0000313" key="2">
    <source>
        <dbReference type="Proteomes" id="UP000768180"/>
    </source>
</evidence>
<dbReference type="SUPFAM" id="SSF53448">
    <property type="entry name" value="Nucleotide-diphospho-sugar transferases"/>
    <property type="match status" value="1"/>
</dbReference>
<name>A0ABX2GBT7_9FIRM</name>
<evidence type="ECO:0000313" key="1">
    <source>
        <dbReference type="EMBL" id="NSE15085.1"/>
    </source>
</evidence>
<accession>A0ABX2GBT7</accession>
<evidence type="ECO:0008006" key="3">
    <source>
        <dbReference type="Google" id="ProtNLM"/>
    </source>
</evidence>
<dbReference type="Proteomes" id="UP000768180">
    <property type="component" value="Unassembled WGS sequence"/>
</dbReference>
<sequence>MKTLTSRIKRRVLLLINNFKSDCAFSILYALLRVMDELCGRVHLNKLSNIAHEKKDKWILNYLERQLSDLIQKYKNIDDIGVFEENAPVWVCWWTGVEMAPDLVKQCIKSIRKQTGSHPVHVIDQNSYSVYIDIPDYMMHKVKNGQMGIAHLSDYIRVSLLEKYGGLWLDSTIFCASSLPESYFELPFFTCKSNPTSCGYLSQMRWTTFVLGGWRGNVFYRFIKEAFEEYWSQEQAAVDYLFFDYLIEVARCEIPAISMFLKKVPNNNLHRDDLQAAMNQAIGSENFEQVIKSDTVLYKLSWRETYRLRTIDGSESIYQYFLNYHF</sequence>
<dbReference type="EMBL" id="JAAITQ010000002">
    <property type="protein sequence ID" value="NSE15085.1"/>
    <property type="molecule type" value="Genomic_DNA"/>
</dbReference>